<proteinExistence type="predicted"/>
<comment type="caution">
    <text evidence="1">The sequence shown here is derived from an EMBL/GenBank/DDBJ whole genome shotgun (WGS) entry which is preliminary data.</text>
</comment>
<protein>
    <submittedName>
        <fullName evidence="1">Uncharacterized protein</fullName>
    </submittedName>
</protein>
<organism evidence="1 2">
    <name type="scientific">Caerostris extrusa</name>
    <name type="common">Bark spider</name>
    <name type="synonym">Caerostris bankana</name>
    <dbReference type="NCBI Taxonomy" id="172846"/>
    <lineage>
        <taxon>Eukaryota</taxon>
        <taxon>Metazoa</taxon>
        <taxon>Ecdysozoa</taxon>
        <taxon>Arthropoda</taxon>
        <taxon>Chelicerata</taxon>
        <taxon>Arachnida</taxon>
        <taxon>Araneae</taxon>
        <taxon>Araneomorphae</taxon>
        <taxon>Entelegynae</taxon>
        <taxon>Araneoidea</taxon>
        <taxon>Araneidae</taxon>
        <taxon>Caerostris</taxon>
    </lineage>
</organism>
<keyword evidence="2" id="KW-1185">Reference proteome</keyword>
<name>A0AAV4N7P8_CAEEX</name>
<sequence length="171" mass="19961">MIVGTGVSKLLMWRMARSGGFAAIFEKKKKKRSKIISLQDSNAIVTTDVQKAEILNNCHFLPPHLKQLITHRNQVRKAWQLFRYPPERLYNQIQAHLRRQFKIYNDNTWENKLASLTTEDNSLWITTSRFKKKRTKIPALTNTNLPLNKALTDEQKADTLANSYETQFSEK</sequence>
<evidence type="ECO:0000313" key="2">
    <source>
        <dbReference type="Proteomes" id="UP001054945"/>
    </source>
</evidence>
<gene>
    <name evidence="1" type="ORF">CEXT_235691</name>
</gene>
<accession>A0AAV4N7P8</accession>
<dbReference type="Proteomes" id="UP001054945">
    <property type="component" value="Unassembled WGS sequence"/>
</dbReference>
<dbReference type="EMBL" id="BPLR01002965">
    <property type="protein sequence ID" value="GIX79691.1"/>
    <property type="molecule type" value="Genomic_DNA"/>
</dbReference>
<dbReference type="AlphaFoldDB" id="A0AAV4N7P8"/>
<reference evidence="1 2" key="1">
    <citation type="submission" date="2021-06" db="EMBL/GenBank/DDBJ databases">
        <title>Caerostris extrusa draft genome.</title>
        <authorList>
            <person name="Kono N."/>
            <person name="Arakawa K."/>
        </authorList>
    </citation>
    <scope>NUCLEOTIDE SEQUENCE [LARGE SCALE GENOMIC DNA]</scope>
</reference>
<evidence type="ECO:0000313" key="1">
    <source>
        <dbReference type="EMBL" id="GIX79691.1"/>
    </source>
</evidence>